<feature type="chain" id="PRO_5013863529" description="Peptidase C-terminal archaeal/bacterial domain-containing protein" evidence="1">
    <location>
        <begin position="25"/>
        <end position="151"/>
    </location>
</feature>
<evidence type="ECO:0000313" key="4">
    <source>
        <dbReference type="Proteomes" id="UP000230707"/>
    </source>
</evidence>
<keyword evidence="1" id="KW-0732">Signal</keyword>
<proteinExistence type="predicted"/>
<dbReference type="InterPro" id="IPR007280">
    <property type="entry name" value="Peptidase_C_arc/bac"/>
</dbReference>
<dbReference type="Pfam" id="PF04151">
    <property type="entry name" value="PPC"/>
    <property type="match status" value="1"/>
</dbReference>
<organism evidence="3 4">
    <name type="scientific">Candidatus Gottesmanbacteria bacterium CG11_big_fil_rev_8_21_14_0_20_37_11</name>
    <dbReference type="NCBI Taxonomy" id="1974575"/>
    <lineage>
        <taxon>Bacteria</taxon>
        <taxon>Candidatus Gottesmaniibacteriota</taxon>
    </lineage>
</organism>
<dbReference type="EMBL" id="PCWS01000049">
    <property type="protein sequence ID" value="PIR08605.1"/>
    <property type="molecule type" value="Genomic_DNA"/>
</dbReference>
<evidence type="ECO:0000313" key="3">
    <source>
        <dbReference type="EMBL" id="PIR08605.1"/>
    </source>
</evidence>
<evidence type="ECO:0000259" key="2">
    <source>
        <dbReference type="Pfam" id="PF04151"/>
    </source>
</evidence>
<comment type="caution">
    <text evidence="3">The sequence shown here is derived from an EMBL/GenBank/DDBJ whole genome shotgun (WGS) entry which is preliminary data.</text>
</comment>
<accession>A0A2H0NK36</accession>
<dbReference type="AlphaFoldDB" id="A0A2H0NK36"/>
<sequence length="151" mass="16449">MFPKLFAVVLLFALFLMPAPMAQAQSADCPVPPNTTWQTAIQLASSQTANLTMPGNSEGWYKFYARKGTVVTISANGNPGDPDLALYDEKGLPGNVSAASLPQSGTRISFTVPDTAWYWVQLTNHDPSAACVSMHISLTMQMRLHFPIIFK</sequence>
<reference evidence="3 4" key="1">
    <citation type="submission" date="2017-09" db="EMBL/GenBank/DDBJ databases">
        <title>Depth-based differentiation of microbial function through sediment-hosted aquifers and enrichment of novel symbionts in the deep terrestrial subsurface.</title>
        <authorList>
            <person name="Probst A.J."/>
            <person name="Ladd B."/>
            <person name="Jarett J.K."/>
            <person name="Geller-Mcgrath D.E."/>
            <person name="Sieber C.M."/>
            <person name="Emerson J.B."/>
            <person name="Anantharaman K."/>
            <person name="Thomas B.C."/>
            <person name="Malmstrom R."/>
            <person name="Stieglmeier M."/>
            <person name="Klingl A."/>
            <person name="Woyke T."/>
            <person name="Ryan C.M."/>
            <person name="Banfield J.F."/>
        </authorList>
    </citation>
    <scope>NUCLEOTIDE SEQUENCE [LARGE SCALE GENOMIC DNA]</scope>
    <source>
        <strain evidence="3">CG11_big_fil_rev_8_21_14_0_20_37_11</strain>
    </source>
</reference>
<dbReference type="Proteomes" id="UP000230707">
    <property type="component" value="Unassembled WGS sequence"/>
</dbReference>
<feature type="signal peptide" evidence="1">
    <location>
        <begin position="1"/>
        <end position="24"/>
    </location>
</feature>
<feature type="domain" description="Peptidase C-terminal archaeal/bacterial" evidence="2">
    <location>
        <begin position="60"/>
        <end position="119"/>
    </location>
</feature>
<dbReference type="Gene3D" id="2.60.120.380">
    <property type="match status" value="1"/>
</dbReference>
<name>A0A2H0NK36_9BACT</name>
<protein>
    <recommendedName>
        <fullName evidence="2">Peptidase C-terminal archaeal/bacterial domain-containing protein</fullName>
    </recommendedName>
</protein>
<gene>
    <name evidence="3" type="ORF">COV53_02175</name>
</gene>
<evidence type="ECO:0000256" key="1">
    <source>
        <dbReference type="SAM" id="SignalP"/>
    </source>
</evidence>